<sequence length="88" mass="10353">MLSRATKLTEDIEYIIGKLKNKEKFGLFDDGSKCYFQDGTRIHYTDLWRAIRVVNGIGESRPCKRLPEECPQSFVGIFSYKYSKHNWK</sequence>
<dbReference type="Proteomes" id="UP001500067">
    <property type="component" value="Unassembled WGS sequence"/>
</dbReference>
<proteinExistence type="predicted"/>
<reference evidence="2" key="1">
    <citation type="journal article" date="2019" name="Int. J. Syst. Evol. Microbiol.">
        <title>The Global Catalogue of Microorganisms (GCM) 10K type strain sequencing project: providing services to taxonomists for standard genome sequencing and annotation.</title>
        <authorList>
            <consortium name="The Broad Institute Genomics Platform"/>
            <consortium name="The Broad Institute Genome Sequencing Center for Infectious Disease"/>
            <person name="Wu L."/>
            <person name="Ma J."/>
        </authorList>
    </citation>
    <scope>NUCLEOTIDE SEQUENCE [LARGE SCALE GENOMIC DNA]</scope>
    <source>
        <strain evidence="2">JCM 32105</strain>
    </source>
</reference>
<evidence type="ECO:0000313" key="2">
    <source>
        <dbReference type="Proteomes" id="UP001500067"/>
    </source>
</evidence>
<comment type="caution">
    <text evidence="1">The sequence shown here is derived from an EMBL/GenBank/DDBJ whole genome shotgun (WGS) entry which is preliminary data.</text>
</comment>
<evidence type="ECO:0008006" key="3">
    <source>
        <dbReference type="Google" id="ProtNLM"/>
    </source>
</evidence>
<gene>
    <name evidence="1" type="ORF">GCM10023093_26210</name>
</gene>
<evidence type="ECO:0000313" key="1">
    <source>
        <dbReference type="EMBL" id="GAA4468501.1"/>
    </source>
</evidence>
<protein>
    <recommendedName>
        <fullName evidence="3">Homing endonuclease LAGLIDADG domain-containing protein</fullName>
    </recommendedName>
</protein>
<dbReference type="EMBL" id="BAABFA010000019">
    <property type="protein sequence ID" value="GAA4468501.1"/>
    <property type="molecule type" value="Genomic_DNA"/>
</dbReference>
<dbReference type="RefSeq" id="WP_345083950.1">
    <property type="nucleotide sequence ID" value="NZ_BAABFA010000019.1"/>
</dbReference>
<name>A0ABP8NNR1_9BACT</name>
<keyword evidence="2" id="KW-1185">Reference proteome</keyword>
<accession>A0ABP8NNR1</accession>
<organism evidence="1 2">
    <name type="scientific">Nemorincola caseinilytica</name>
    <dbReference type="NCBI Taxonomy" id="2054315"/>
    <lineage>
        <taxon>Bacteria</taxon>
        <taxon>Pseudomonadati</taxon>
        <taxon>Bacteroidota</taxon>
        <taxon>Chitinophagia</taxon>
        <taxon>Chitinophagales</taxon>
        <taxon>Chitinophagaceae</taxon>
        <taxon>Nemorincola</taxon>
    </lineage>
</organism>